<dbReference type="EMBL" id="LAZR01041011">
    <property type="protein sequence ID" value="KKL13066.1"/>
    <property type="molecule type" value="Genomic_DNA"/>
</dbReference>
<sequence>MKSFTIDTRHLSRQMYLNALSWDGKAWSSEGDNIYSPSENVRSWEPRTY</sequence>
<dbReference type="AlphaFoldDB" id="A0A0F9D5J5"/>
<gene>
    <name evidence="1" type="ORF">LCGC14_2529500</name>
</gene>
<evidence type="ECO:0000313" key="1">
    <source>
        <dbReference type="EMBL" id="KKL13066.1"/>
    </source>
</evidence>
<accession>A0A0F9D5J5</accession>
<organism evidence="1">
    <name type="scientific">marine sediment metagenome</name>
    <dbReference type="NCBI Taxonomy" id="412755"/>
    <lineage>
        <taxon>unclassified sequences</taxon>
        <taxon>metagenomes</taxon>
        <taxon>ecological metagenomes</taxon>
    </lineage>
</organism>
<reference evidence="1" key="1">
    <citation type="journal article" date="2015" name="Nature">
        <title>Complex archaea that bridge the gap between prokaryotes and eukaryotes.</title>
        <authorList>
            <person name="Spang A."/>
            <person name="Saw J.H."/>
            <person name="Jorgensen S.L."/>
            <person name="Zaremba-Niedzwiedzka K."/>
            <person name="Martijn J."/>
            <person name="Lind A.E."/>
            <person name="van Eijk R."/>
            <person name="Schleper C."/>
            <person name="Guy L."/>
            <person name="Ettema T.J."/>
        </authorList>
    </citation>
    <scope>NUCLEOTIDE SEQUENCE</scope>
</reference>
<proteinExistence type="predicted"/>
<name>A0A0F9D5J5_9ZZZZ</name>
<comment type="caution">
    <text evidence="1">The sequence shown here is derived from an EMBL/GenBank/DDBJ whole genome shotgun (WGS) entry which is preliminary data.</text>
</comment>
<protein>
    <submittedName>
        <fullName evidence="1">Uncharacterized protein</fullName>
    </submittedName>
</protein>